<gene>
    <name evidence="7" type="ORF">SARC_14862</name>
</gene>
<proteinExistence type="inferred from homology"/>
<evidence type="ECO:0000256" key="3">
    <source>
        <dbReference type="ARBA" id="ARBA00022574"/>
    </source>
</evidence>
<evidence type="ECO:0000256" key="2">
    <source>
        <dbReference type="ARBA" id="ARBA00022490"/>
    </source>
</evidence>
<name>A0A0L0F795_9EUKA</name>
<dbReference type="InterPro" id="IPR015943">
    <property type="entry name" value="WD40/YVTN_repeat-like_dom_sf"/>
</dbReference>
<keyword evidence="2" id="KW-0963">Cytoplasm</keyword>
<dbReference type="EMBL" id="KQ246806">
    <property type="protein sequence ID" value="KNC72580.1"/>
    <property type="molecule type" value="Genomic_DNA"/>
</dbReference>
<comment type="subcellular location">
    <subcellularLocation>
        <location evidence="1">Cytoplasm</location>
    </subcellularLocation>
</comment>
<feature type="repeat" description="WD" evidence="6">
    <location>
        <begin position="57"/>
        <end position="98"/>
    </location>
</feature>
<dbReference type="PROSITE" id="PS50294">
    <property type="entry name" value="WD_REPEATS_REGION"/>
    <property type="match status" value="1"/>
</dbReference>
<sequence>MGVKLPLPTVKVNSYQCHKGPVLSARLNDEGEYSVTAGKDSNVILSNPYKGRVVATFSGHNGPVHEAVSSADNTKLASGGDDKIVMLWDVATQRFLRKFRGHLA</sequence>
<dbReference type="Pfam" id="PF00400">
    <property type="entry name" value="WD40"/>
    <property type="match status" value="2"/>
</dbReference>
<dbReference type="PANTHER" id="PTHR22842">
    <property type="entry name" value="WD40 REPEAT PROTEIN"/>
    <property type="match status" value="1"/>
</dbReference>
<comment type="similarity">
    <text evidence="5">Belongs to the WD repeat MORG1 family.</text>
</comment>
<dbReference type="InterPro" id="IPR051980">
    <property type="entry name" value="WD_repeat_MORG1"/>
</dbReference>
<dbReference type="AlphaFoldDB" id="A0A0L0F795"/>
<keyword evidence="8" id="KW-1185">Reference proteome</keyword>
<evidence type="ECO:0000256" key="1">
    <source>
        <dbReference type="ARBA" id="ARBA00004496"/>
    </source>
</evidence>
<dbReference type="Gene3D" id="2.130.10.10">
    <property type="entry name" value="YVTN repeat-like/Quinoprotein amine dehydrogenase"/>
    <property type="match status" value="1"/>
</dbReference>
<dbReference type="STRING" id="667725.A0A0L0F795"/>
<dbReference type="OrthoDB" id="71437at2759"/>
<dbReference type="PROSITE" id="PS00678">
    <property type="entry name" value="WD_REPEATS_1"/>
    <property type="match status" value="1"/>
</dbReference>
<keyword evidence="4" id="KW-0677">Repeat</keyword>
<dbReference type="GeneID" id="25915366"/>
<evidence type="ECO:0000313" key="7">
    <source>
        <dbReference type="EMBL" id="KNC72580.1"/>
    </source>
</evidence>
<organism evidence="7 8">
    <name type="scientific">Sphaeroforma arctica JP610</name>
    <dbReference type="NCBI Taxonomy" id="667725"/>
    <lineage>
        <taxon>Eukaryota</taxon>
        <taxon>Ichthyosporea</taxon>
        <taxon>Ichthyophonida</taxon>
        <taxon>Sphaeroforma</taxon>
    </lineage>
</organism>
<feature type="non-terminal residue" evidence="7">
    <location>
        <position position="1"/>
    </location>
</feature>
<reference evidence="7 8" key="1">
    <citation type="submission" date="2011-02" db="EMBL/GenBank/DDBJ databases">
        <title>The Genome Sequence of Sphaeroforma arctica JP610.</title>
        <authorList>
            <consortium name="The Broad Institute Genome Sequencing Platform"/>
            <person name="Russ C."/>
            <person name="Cuomo C."/>
            <person name="Young S.K."/>
            <person name="Zeng Q."/>
            <person name="Gargeya S."/>
            <person name="Alvarado L."/>
            <person name="Berlin A."/>
            <person name="Chapman S.B."/>
            <person name="Chen Z."/>
            <person name="Freedman E."/>
            <person name="Gellesch M."/>
            <person name="Goldberg J."/>
            <person name="Griggs A."/>
            <person name="Gujja S."/>
            <person name="Heilman E."/>
            <person name="Heiman D."/>
            <person name="Howarth C."/>
            <person name="Mehta T."/>
            <person name="Neiman D."/>
            <person name="Pearson M."/>
            <person name="Roberts A."/>
            <person name="Saif S."/>
            <person name="Shea T."/>
            <person name="Shenoy N."/>
            <person name="Sisk P."/>
            <person name="Stolte C."/>
            <person name="Sykes S."/>
            <person name="White J."/>
            <person name="Yandava C."/>
            <person name="Burger G."/>
            <person name="Gray M.W."/>
            <person name="Holland P.W.H."/>
            <person name="King N."/>
            <person name="Lang F.B.F."/>
            <person name="Roger A.J."/>
            <person name="Ruiz-Trillo I."/>
            <person name="Haas B."/>
            <person name="Nusbaum C."/>
            <person name="Birren B."/>
        </authorList>
    </citation>
    <scope>NUCLEOTIDE SEQUENCE [LARGE SCALE GENOMIC DNA]</scope>
    <source>
        <strain evidence="7 8">JP610</strain>
    </source>
</reference>
<dbReference type="InterPro" id="IPR036322">
    <property type="entry name" value="WD40_repeat_dom_sf"/>
</dbReference>
<dbReference type="GO" id="GO:0071013">
    <property type="term" value="C:catalytic step 2 spliceosome"/>
    <property type="evidence" value="ECO:0007669"/>
    <property type="project" value="TreeGrafter"/>
</dbReference>
<dbReference type="InterPro" id="IPR019775">
    <property type="entry name" value="WD40_repeat_CS"/>
</dbReference>
<evidence type="ECO:0000313" key="8">
    <source>
        <dbReference type="Proteomes" id="UP000054560"/>
    </source>
</evidence>
<accession>A0A0L0F795</accession>
<dbReference type="SMART" id="SM00320">
    <property type="entry name" value="WD40"/>
    <property type="match status" value="2"/>
</dbReference>
<protein>
    <submittedName>
        <fullName evidence="7">Uncharacterized protein</fullName>
    </submittedName>
</protein>
<dbReference type="PROSITE" id="PS50082">
    <property type="entry name" value="WD_REPEATS_2"/>
    <property type="match status" value="1"/>
</dbReference>
<dbReference type="GO" id="GO:0005737">
    <property type="term" value="C:cytoplasm"/>
    <property type="evidence" value="ECO:0007669"/>
    <property type="project" value="UniProtKB-SubCell"/>
</dbReference>
<evidence type="ECO:0000256" key="4">
    <source>
        <dbReference type="ARBA" id="ARBA00022737"/>
    </source>
</evidence>
<feature type="non-terminal residue" evidence="7">
    <location>
        <position position="104"/>
    </location>
</feature>
<dbReference type="PANTHER" id="PTHR22842:SF3">
    <property type="entry name" value="WD REPEAT DOMAIN-CONTAINING PROTEIN 83"/>
    <property type="match status" value="1"/>
</dbReference>
<dbReference type="GO" id="GO:0000398">
    <property type="term" value="P:mRNA splicing, via spliceosome"/>
    <property type="evidence" value="ECO:0007669"/>
    <property type="project" value="TreeGrafter"/>
</dbReference>
<evidence type="ECO:0000256" key="6">
    <source>
        <dbReference type="PROSITE-ProRule" id="PRU00221"/>
    </source>
</evidence>
<dbReference type="RefSeq" id="XP_014146482.1">
    <property type="nucleotide sequence ID" value="XM_014291007.1"/>
</dbReference>
<evidence type="ECO:0000256" key="5">
    <source>
        <dbReference type="ARBA" id="ARBA00038145"/>
    </source>
</evidence>
<keyword evidence="3 6" id="KW-0853">WD repeat</keyword>
<dbReference type="Proteomes" id="UP000054560">
    <property type="component" value="Unassembled WGS sequence"/>
</dbReference>
<dbReference type="eggNOG" id="KOG0316">
    <property type="taxonomic scope" value="Eukaryota"/>
</dbReference>
<dbReference type="SUPFAM" id="SSF50978">
    <property type="entry name" value="WD40 repeat-like"/>
    <property type="match status" value="1"/>
</dbReference>
<dbReference type="InterPro" id="IPR001680">
    <property type="entry name" value="WD40_rpt"/>
</dbReference>